<dbReference type="NCBIfam" id="TIGR00291">
    <property type="entry name" value="RNA_SBDS"/>
    <property type="match status" value="1"/>
</dbReference>
<comment type="similarity">
    <text evidence="3">Belongs to the SDO1/SBDS family.</text>
</comment>
<sequence length="226" mass="25007">MLTSGSSSHNSHSNIDREKDLDEVLQIPQVFVHVSKGQVANNEDLKAAFGTTDQNVIIQEILKKGELQVGGKEREALSNQMHAEIIQLIAAKCVNPGTKRPYPTSIIDKALSESNFNMVPNKSAKIQALDAIKLLMQSNIIPIVRARMKVLIRVDSSKDAKKFSDKVKALTAEIDDEDWSGKWELTAFIDPGNFRILDELIQKETKGRGSVEVLDTAVVKEGDQDL</sequence>
<dbReference type="PROSITE" id="PS01267">
    <property type="entry name" value="UPF0023"/>
    <property type="match status" value="1"/>
</dbReference>
<accession>A0A167ER49</accession>
<keyword evidence="12" id="KW-1185">Reference proteome</keyword>
<keyword evidence="4" id="KW-0963">Cytoplasm</keyword>
<dbReference type="InterPro" id="IPR018978">
    <property type="entry name" value="SDO1/SBDS_central"/>
</dbReference>
<dbReference type="InterPro" id="IPR019783">
    <property type="entry name" value="SDO1/SBDS_N"/>
</dbReference>
<feature type="domain" description="Ribosome maturation protein SDO1/SBDS central" evidence="9">
    <location>
        <begin position="84"/>
        <end position="146"/>
    </location>
</feature>
<dbReference type="InterPro" id="IPR036786">
    <property type="entry name" value="Ribosome_mat_SBDS_N_sf"/>
</dbReference>
<evidence type="ECO:0000256" key="3">
    <source>
        <dbReference type="ARBA" id="ARBA00007433"/>
    </source>
</evidence>
<evidence type="ECO:0000256" key="7">
    <source>
        <dbReference type="ARBA" id="ARBA00049708"/>
    </source>
</evidence>
<evidence type="ECO:0000256" key="4">
    <source>
        <dbReference type="ARBA" id="ARBA00022490"/>
    </source>
</evidence>
<evidence type="ECO:0000256" key="6">
    <source>
        <dbReference type="ARBA" id="ARBA00023242"/>
    </source>
</evidence>
<keyword evidence="6" id="KW-0539">Nucleus</keyword>
<dbReference type="InterPro" id="IPR002140">
    <property type="entry name" value="Sdo1/SBDS"/>
</dbReference>
<dbReference type="PANTHER" id="PTHR10927:SF1">
    <property type="entry name" value="RIBOSOME MATURATION PROTEIN SBDS"/>
    <property type="match status" value="1"/>
</dbReference>
<dbReference type="Pfam" id="PF09377">
    <property type="entry name" value="SBDS_domain_II"/>
    <property type="match status" value="1"/>
</dbReference>
<dbReference type="Proteomes" id="UP000189580">
    <property type="component" value="Chromosome b"/>
</dbReference>
<dbReference type="Gene3D" id="1.10.10.900">
    <property type="entry name" value="SBDS protein C-terminal domain, subdomain 1"/>
    <property type="match status" value="1"/>
</dbReference>
<dbReference type="Gene3D" id="3.30.70.240">
    <property type="match status" value="1"/>
</dbReference>
<comment type="subunit">
    <text evidence="7">Associates with the 60S ribosomal subunit.</text>
</comment>
<gene>
    <name evidence="11" type="primary">SDO1</name>
    <name evidence="11" type="ORF">AWJ20_1962</name>
</gene>
<evidence type="ECO:0000259" key="9">
    <source>
        <dbReference type="Pfam" id="PF09377"/>
    </source>
</evidence>
<dbReference type="GO" id="GO:0005737">
    <property type="term" value="C:cytoplasm"/>
    <property type="evidence" value="ECO:0007669"/>
    <property type="project" value="UniProtKB-SubCell"/>
</dbReference>
<evidence type="ECO:0000256" key="1">
    <source>
        <dbReference type="ARBA" id="ARBA00004123"/>
    </source>
</evidence>
<dbReference type="Pfam" id="PF20268">
    <property type="entry name" value="SBDS_C"/>
    <property type="match status" value="1"/>
</dbReference>
<proteinExistence type="inferred from homology"/>
<dbReference type="EMBL" id="CP014503">
    <property type="protein sequence ID" value="ANB14374.1"/>
    <property type="molecule type" value="Genomic_DNA"/>
</dbReference>
<dbReference type="Pfam" id="PF01172">
    <property type="entry name" value="SBDS_N"/>
    <property type="match status" value="1"/>
</dbReference>
<dbReference type="GO" id="GO:0005634">
    <property type="term" value="C:nucleus"/>
    <property type="evidence" value="ECO:0007669"/>
    <property type="project" value="UniProtKB-SubCell"/>
</dbReference>
<dbReference type="Gene3D" id="3.30.1250.10">
    <property type="entry name" value="Ribosome maturation protein SBDS, N-terminal domain"/>
    <property type="match status" value="1"/>
</dbReference>
<dbReference type="OrthoDB" id="10253092at2759"/>
<evidence type="ECO:0000313" key="11">
    <source>
        <dbReference type="EMBL" id="ANB14374.1"/>
    </source>
</evidence>
<feature type="domain" description="Ribosome maturation protein SDO1/SBDS C-terminal" evidence="10">
    <location>
        <begin position="148"/>
        <end position="215"/>
    </location>
</feature>
<dbReference type="PANTHER" id="PTHR10927">
    <property type="entry name" value="RIBOSOME MATURATION PROTEIN SBDS"/>
    <property type="match status" value="1"/>
</dbReference>
<protein>
    <submittedName>
        <fullName evidence="11">Guanine nucleotide exchange factor SDO1</fullName>
    </submittedName>
</protein>
<dbReference type="InterPro" id="IPR037188">
    <property type="entry name" value="Sdo1/SBDS_central_sf"/>
</dbReference>
<evidence type="ECO:0000259" key="10">
    <source>
        <dbReference type="Pfam" id="PF20268"/>
    </source>
</evidence>
<dbReference type="InterPro" id="IPR046928">
    <property type="entry name" value="SDO1/SBDS_C"/>
</dbReference>
<evidence type="ECO:0000256" key="5">
    <source>
        <dbReference type="ARBA" id="ARBA00022517"/>
    </source>
</evidence>
<name>A0A167ER49_9ASCO</name>
<comment type="subcellular location">
    <subcellularLocation>
        <location evidence="2">Cytoplasm</location>
    </subcellularLocation>
    <subcellularLocation>
        <location evidence="1">Nucleus</location>
    </subcellularLocation>
</comment>
<dbReference type="KEGG" id="slb:AWJ20_1962"/>
<evidence type="ECO:0000256" key="2">
    <source>
        <dbReference type="ARBA" id="ARBA00004496"/>
    </source>
</evidence>
<dbReference type="GO" id="GO:0042256">
    <property type="term" value="P:cytosolic ribosome assembly"/>
    <property type="evidence" value="ECO:0007669"/>
    <property type="project" value="InterPro"/>
</dbReference>
<dbReference type="InterPro" id="IPR018023">
    <property type="entry name" value="Ribosome_mat_SBDS_CS"/>
</dbReference>
<organism evidence="11 12">
    <name type="scientific">Sugiyamaella lignohabitans</name>
    <dbReference type="NCBI Taxonomy" id="796027"/>
    <lineage>
        <taxon>Eukaryota</taxon>
        <taxon>Fungi</taxon>
        <taxon>Dikarya</taxon>
        <taxon>Ascomycota</taxon>
        <taxon>Saccharomycotina</taxon>
        <taxon>Dipodascomycetes</taxon>
        <taxon>Dipodascales</taxon>
        <taxon>Trichomonascaceae</taxon>
        <taxon>Sugiyamaella</taxon>
    </lineage>
</organism>
<dbReference type="GeneID" id="30033821"/>
<keyword evidence="5" id="KW-0690">Ribosome biogenesis</keyword>
<dbReference type="InterPro" id="IPR039100">
    <property type="entry name" value="Sdo1/SBDS-like"/>
</dbReference>
<dbReference type="SUPFAM" id="SSF89895">
    <property type="entry name" value="FYSH domain"/>
    <property type="match status" value="1"/>
</dbReference>
<feature type="domain" description="Ribosome maturation protein SDO1/SBDS N-terminal" evidence="8">
    <location>
        <begin position="16"/>
        <end position="74"/>
    </location>
</feature>
<evidence type="ECO:0000313" key="12">
    <source>
        <dbReference type="Proteomes" id="UP000189580"/>
    </source>
</evidence>
<evidence type="ECO:0000259" key="8">
    <source>
        <dbReference type="Pfam" id="PF01172"/>
    </source>
</evidence>
<dbReference type="RefSeq" id="XP_018736851.1">
    <property type="nucleotide sequence ID" value="XM_018878881.1"/>
</dbReference>
<dbReference type="SUPFAM" id="SSF109728">
    <property type="entry name" value="Hypothetical protein AF0491, middle domain"/>
    <property type="match status" value="1"/>
</dbReference>
<reference evidence="11 12" key="1">
    <citation type="submission" date="2016-02" db="EMBL/GenBank/DDBJ databases">
        <title>Complete genome sequence and transcriptome regulation of the pentose utilising yeast Sugiyamaella lignohabitans.</title>
        <authorList>
            <person name="Bellasio M."/>
            <person name="Peymann A."/>
            <person name="Valli M."/>
            <person name="Sipitzky M."/>
            <person name="Graf A."/>
            <person name="Sauer M."/>
            <person name="Marx H."/>
            <person name="Mattanovich D."/>
        </authorList>
    </citation>
    <scope>NUCLEOTIDE SEQUENCE [LARGE SCALE GENOMIC DNA]</scope>
    <source>
        <strain evidence="11 12">CBS 10342</strain>
    </source>
</reference>
<dbReference type="AlphaFoldDB" id="A0A167ER49"/>